<protein>
    <submittedName>
        <fullName evidence="2">Uncharacterized protein</fullName>
    </submittedName>
</protein>
<evidence type="ECO:0000313" key="3">
    <source>
        <dbReference type="Proteomes" id="UP000825890"/>
    </source>
</evidence>
<accession>A0A9P3C5B4</accession>
<name>A0A9P3C5B4_9PEZI</name>
<dbReference type="RefSeq" id="XP_044651196.1">
    <property type="nucleotide sequence ID" value="XM_044795261.1"/>
</dbReference>
<gene>
    <name evidence="2" type="ORF">CKM354_000017700</name>
</gene>
<dbReference type="EMBL" id="BOLY01000001">
    <property type="protein sequence ID" value="GIZ36709.1"/>
    <property type="molecule type" value="Genomic_DNA"/>
</dbReference>
<dbReference type="Proteomes" id="UP000825890">
    <property type="component" value="Unassembled WGS sequence"/>
</dbReference>
<sequence length="137" mass="15273">MPHHIQFSERREEQLEEPFPEDLEYARTQNLIPHRGGPPAGLGLLSMEFHESSRRYDAQREPVGDEPVGIEPVDMQYVFPSTADEYTVEPSAYPSRTVSPVSAGSLPTSEVSALVEDNQNLQHGDSADEPESQVTHD</sequence>
<dbReference type="GeneID" id="68285752"/>
<comment type="caution">
    <text evidence="2">The sequence shown here is derived from an EMBL/GenBank/DDBJ whole genome shotgun (WGS) entry which is preliminary data.</text>
</comment>
<evidence type="ECO:0000313" key="2">
    <source>
        <dbReference type="EMBL" id="GIZ36709.1"/>
    </source>
</evidence>
<evidence type="ECO:0000256" key="1">
    <source>
        <dbReference type="SAM" id="MobiDB-lite"/>
    </source>
</evidence>
<proteinExistence type="predicted"/>
<keyword evidence="3" id="KW-1185">Reference proteome</keyword>
<feature type="compositionally biased region" description="Polar residues" evidence="1">
    <location>
        <begin position="94"/>
        <end position="123"/>
    </location>
</feature>
<feature type="region of interest" description="Disordered" evidence="1">
    <location>
        <begin position="90"/>
        <end position="137"/>
    </location>
</feature>
<dbReference type="AlphaFoldDB" id="A0A9P3C5B4"/>
<reference evidence="2 3" key="1">
    <citation type="submission" date="2021-01" db="EMBL/GenBank/DDBJ databases">
        <title>Cercospora kikuchii MAFF 305040 whole genome shotgun sequence.</title>
        <authorList>
            <person name="Kashiwa T."/>
            <person name="Suzuki T."/>
        </authorList>
    </citation>
    <scope>NUCLEOTIDE SEQUENCE [LARGE SCALE GENOMIC DNA]</scope>
    <source>
        <strain evidence="2 3">MAFF 305040</strain>
    </source>
</reference>
<organism evidence="2 3">
    <name type="scientific">Cercospora kikuchii</name>
    <dbReference type="NCBI Taxonomy" id="84275"/>
    <lineage>
        <taxon>Eukaryota</taxon>
        <taxon>Fungi</taxon>
        <taxon>Dikarya</taxon>
        <taxon>Ascomycota</taxon>
        <taxon>Pezizomycotina</taxon>
        <taxon>Dothideomycetes</taxon>
        <taxon>Dothideomycetidae</taxon>
        <taxon>Mycosphaerellales</taxon>
        <taxon>Mycosphaerellaceae</taxon>
        <taxon>Cercospora</taxon>
    </lineage>
</organism>
<dbReference type="OrthoDB" id="3633667at2759"/>